<gene>
    <name evidence="9" type="ORF">HDA30_000585</name>
</gene>
<feature type="transmembrane region" description="Helical" evidence="8">
    <location>
        <begin position="452"/>
        <end position="471"/>
    </location>
</feature>
<comment type="subcellular location">
    <subcellularLocation>
        <location evidence="1">Membrane</location>
        <topology evidence="1">Multi-pass membrane protein</topology>
    </subcellularLocation>
</comment>
<sequence length="492" mass="52850">MLIMVGSWGVGWLPHVPESVLARSRLLLAVRVDLVGVVVCTVFLALGSMLLVRSWLRLGQQLDGRWTTHGVAARRAALRWAVPLLAALPIFSRDVFSYVQQGRMVAVGLDPYTTGVSAVPGWFMHGADSLWAESPSPYGPLFLWAAEGIWLVSDGRPEVSTLLFRGIAVVGMALCLWAVPRLARAAGRDPDRAVWLSITNPLFLLYMIGAAHNDALMMGLMLAGFVLLVRPGRRRPQALAGLVLICLSVAIKPLTILMLPFAALLLPAGWAPWTTGRGMPVRARFGPWITTAVLAVAVLAVLGQLSGLGFGWIAAMLTSGDAAFPYAPFGLIGLGVGALVDLATALDARTVAGWCYTAGTVCALAYTAYSGLRRHVSDPVWTSAAVLFVAVVVAPIIQPWYLVWLLPLVAACLPGRLEHPRWFGPVLAGSVLLLTGVGVVDQIAVFQWIPHVPVRLLAAAIVLACLAYIVWWDPHTSRVFRSSARPAPQEVL</sequence>
<comment type="similarity">
    <text evidence="7">Belongs to the MptA/B family.</text>
</comment>
<evidence type="ECO:0000256" key="3">
    <source>
        <dbReference type="ARBA" id="ARBA00022679"/>
    </source>
</evidence>
<evidence type="ECO:0000256" key="7">
    <source>
        <dbReference type="ARBA" id="ARBA00043987"/>
    </source>
</evidence>
<evidence type="ECO:0008006" key="11">
    <source>
        <dbReference type="Google" id="ProtNLM"/>
    </source>
</evidence>
<dbReference type="AlphaFoldDB" id="A0A7W7M2Q4"/>
<feature type="transmembrane region" description="Helical" evidence="8">
    <location>
        <begin position="381"/>
        <end position="402"/>
    </location>
</feature>
<feature type="transmembrane region" description="Helical" evidence="8">
    <location>
        <begin position="162"/>
        <end position="183"/>
    </location>
</feature>
<name>A0A7W7M2Q4_9MICC</name>
<evidence type="ECO:0000256" key="5">
    <source>
        <dbReference type="ARBA" id="ARBA00022989"/>
    </source>
</evidence>
<keyword evidence="10" id="KW-1185">Reference proteome</keyword>
<proteinExistence type="inferred from homology"/>
<keyword evidence="4 8" id="KW-0812">Transmembrane</keyword>
<keyword evidence="6 8" id="KW-0472">Membrane</keyword>
<dbReference type="Pfam" id="PF26314">
    <property type="entry name" value="MptA_B_family"/>
    <property type="match status" value="1"/>
</dbReference>
<dbReference type="NCBIfam" id="NF038066">
    <property type="entry name" value="MptB"/>
    <property type="match status" value="1"/>
</dbReference>
<evidence type="ECO:0000313" key="10">
    <source>
        <dbReference type="Proteomes" id="UP000540191"/>
    </source>
</evidence>
<evidence type="ECO:0000256" key="6">
    <source>
        <dbReference type="ARBA" id="ARBA00023136"/>
    </source>
</evidence>
<dbReference type="Proteomes" id="UP000540191">
    <property type="component" value="Unassembled WGS sequence"/>
</dbReference>
<organism evidence="9 10">
    <name type="scientific">Micrococcus cohnii</name>
    <dbReference type="NCBI Taxonomy" id="993416"/>
    <lineage>
        <taxon>Bacteria</taxon>
        <taxon>Bacillati</taxon>
        <taxon>Actinomycetota</taxon>
        <taxon>Actinomycetes</taxon>
        <taxon>Micrococcales</taxon>
        <taxon>Micrococcaceae</taxon>
        <taxon>Micrococcus</taxon>
    </lineage>
</organism>
<keyword evidence="3" id="KW-0808">Transferase</keyword>
<feature type="transmembrane region" description="Helical" evidence="8">
    <location>
        <begin position="326"/>
        <end position="345"/>
    </location>
</feature>
<dbReference type="GO" id="GO:0016757">
    <property type="term" value="F:glycosyltransferase activity"/>
    <property type="evidence" value="ECO:0007669"/>
    <property type="project" value="UniProtKB-KW"/>
</dbReference>
<evidence type="ECO:0000256" key="8">
    <source>
        <dbReference type="SAM" id="Phobius"/>
    </source>
</evidence>
<feature type="transmembrane region" description="Helical" evidence="8">
    <location>
        <begin position="288"/>
        <end position="314"/>
    </location>
</feature>
<feature type="transmembrane region" description="Helical" evidence="8">
    <location>
        <begin position="32"/>
        <end position="52"/>
    </location>
</feature>
<evidence type="ECO:0000313" key="9">
    <source>
        <dbReference type="EMBL" id="MBB4735077.1"/>
    </source>
</evidence>
<keyword evidence="5 8" id="KW-1133">Transmembrane helix</keyword>
<protein>
    <recommendedName>
        <fullName evidence="11">DUF2029 domain-containing protein</fullName>
    </recommendedName>
</protein>
<feature type="transmembrane region" description="Helical" evidence="8">
    <location>
        <begin position="422"/>
        <end position="440"/>
    </location>
</feature>
<reference evidence="9 10" key="1">
    <citation type="submission" date="2020-08" db="EMBL/GenBank/DDBJ databases">
        <title>Sequencing the genomes of 1000 actinobacteria strains.</title>
        <authorList>
            <person name="Klenk H.-P."/>
        </authorList>
    </citation>
    <scope>NUCLEOTIDE SEQUENCE [LARGE SCALE GENOMIC DNA]</scope>
    <source>
        <strain evidence="9 10">DSM 23974</strain>
    </source>
</reference>
<evidence type="ECO:0000256" key="2">
    <source>
        <dbReference type="ARBA" id="ARBA00022676"/>
    </source>
</evidence>
<evidence type="ECO:0000256" key="4">
    <source>
        <dbReference type="ARBA" id="ARBA00022692"/>
    </source>
</evidence>
<dbReference type="GO" id="GO:0016020">
    <property type="term" value="C:membrane"/>
    <property type="evidence" value="ECO:0007669"/>
    <property type="project" value="UniProtKB-SubCell"/>
</dbReference>
<feature type="transmembrane region" description="Helical" evidence="8">
    <location>
        <begin position="351"/>
        <end position="369"/>
    </location>
</feature>
<evidence type="ECO:0000256" key="1">
    <source>
        <dbReference type="ARBA" id="ARBA00004141"/>
    </source>
</evidence>
<comment type="caution">
    <text evidence="9">The sequence shown here is derived from an EMBL/GenBank/DDBJ whole genome shotgun (WGS) entry which is preliminary data.</text>
</comment>
<keyword evidence="2" id="KW-0328">Glycosyltransferase</keyword>
<dbReference type="InterPro" id="IPR049829">
    <property type="entry name" value="MptA/B-like"/>
</dbReference>
<dbReference type="EMBL" id="JACHNA010000001">
    <property type="protein sequence ID" value="MBB4735077.1"/>
    <property type="molecule type" value="Genomic_DNA"/>
</dbReference>
<feature type="transmembrane region" description="Helical" evidence="8">
    <location>
        <begin position="203"/>
        <end position="229"/>
    </location>
</feature>
<feature type="transmembrane region" description="Helical" evidence="8">
    <location>
        <begin position="241"/>
        <end position="268"/>
    </location>
</feature>
<accession>A0A7W7M2Q4</accession>